<keyword evidence="3 8" id="KW-0378">Hydrolase</keyword>
<feature type="chain" id="PRO_5044304849" evidence="5">
    <location>
        <begin position="32"/>
        <end position="521"/>
    </location>
</feature>
<dbReference type="Pfam" id="PF00561">
    <property type="entry name" value="Abhydrolase_1"/>
    <property type="match status" value="1"/>
</dbReference>
<accession>A0AB39TFT2</accession>
<dbReference type="InterPro" id="IPR013595">
    <property type="entry name" value="Pept_S33_TAP-like_C"/>
</dbReference>
<name>A0AB39TFT2_9ACTN</name>
<feature type="domain" description="AB hydrolase-1" evidence="6">
    <location>
        <begin position="128"/>
        <end position="293"/>
    </location>
</feature>
<dbReference type="InterPro" id="IPR029058">
    <property type="entry name" value="AB_hydrolase_fold"/>
</dbReference>
<dbReference type="InterPro" id="IPR000073">
    <property type="entry name" value="AB_hydrolase_1"/>
</dbReference>
<dbReference type="Gene3D" id="3.40.50.1820">
    <property type="entry name" value="alpha/beta hydrolase"/>
    <property type="match status" value="1"/>
</dbReference>
<evidence type="ECO:0000259" key="7">
    <source>
        <dbReference type="Pfam" id="PF08386"/>
    </source>
</evidence>
<evidence type="ECO:0000256" key="5">
    <source>
        <dbReference type="SAM" id="SignalP"/>
    </source>
</evidence>
<dbReference type="InterPro" id="IPR006311">
    <property type="entry name" value="TAT_signal"/>
</dbReference>
<dbReference type="GO" id="GO:0016787">
    <property type="term" value="F:hydrolase activity"/>
    <property type="evidence" value="ECO:0007669"/>
    <property type="project" value="UniProtKB-KW"/>
</dbReference>
<dbReference type="SUPFAM" id="SSF53474">
    <property type="entry name" value="alpha/beta-Hydrolases"/>
    <property type="match status" value="1"/>
</dbReference>
<feature type="signal peptide" evidence="5">
    <location>
        <begin position="1"/>
        <end position="31"/>
    </location>
</feature>
<dbReference type="RefSeq" id="WP_244179029.1">
    <property type="nucleotide sequence ID" value="NZ_CP163445.1"/>
</dbReference>
<gene>
    <name evidence="8" type="ORF">AB2U05_01210</name>
</gene>
<protein>
    <submittedName>
        <fullName evidence="8">Alpha/beta hydrolase</fullName>
    </submittedName>
</protein>
<evidence type="ECO:0000256" key="2">
    <source>
        <dbReference type="ARBA" id="ARBA00022729"/>
    </source>
</evidence>
<feature type="domain" description="Peptidase S33 tripeptidyl aminopeptidase-like C-terminal" evidence="7">
    <location>
        <begin position="409"/>
        <end position="510"/>
    </location>
</feature>
<evidence type="ECO:0000259" key="6">
    <source>
        <dbReference type="Pfam" id="PF00561"/>
    </source>
</evidence>
<feature type="region of interest" description="Disordered" evidence="4">
    <location>
        <begin position="27"/>
        <end position="46"/>
    </location>
</feature>
<dbReference type="PROSITE" id="PS51318">
    <property type="entry name" value="TAT"/>
    <property type="match status" value="1"/>
</dbReference>
<organism evidence="8">
    <name type="scientific">Streptomyces sp. Y1</name>
    <dbReference type="NCBI Taxonomy" id="3238634"/>
    <lineage>
        <taxon>Bacteria</taxon>
        <taxon>Bacillati</taxon>
        <taxon>Actinomycetota</taxon>
        <taxon>Actinomycetes</taxon>
        <taxon>Kitasatosporales</taxon>
        <taxon>Streptomycetaceae</taxon>
        <taxon>Streptomyces</taxon>
    </lineage>
</organism>
<reference evidence="8" key="1">
    <citation type="submission" date="2024-07" db="EMBL/GenBank/DDBJ databases">
        <authorList>
            <person name="Yu S.T."/>
        </authorList>
    </citation>
    <scope>NUCLEOTIDE SEQUENCE</scope>
    <source>
        <strain evidence="8">Y1</strain>
    </source>
</reference>
<dbReference type="InterPro" id="IPR051601">
    <property type="entry name" value="Serine_prot/Carboxylest_S33"/>
</dbReference>
<dbReference type="AlphaFoldDB" id="A0AB39TFT2"/>
<dbReference type="PANTHER" id="PTHR43248">
    <property type="entry name" value="2-SUCCINYL-6-HYDROXY-2,4-CYCLOHEXADIENE-1-CARBOXYLATE SYNTHASE"/>
    <property type="match status" value="1"/>
</dbReference>
<keyword evidence="2 5" id="KW-0732">Signal</keyword>
<proteinExistence type="inferred from homology"/>
<evidence type="ECO:0000256" key="3">
    <source>
        <dbReference type="ARBA" id="ARBA00022801"/>
    </source>
</evidence>
<evidence type="ECO:0000256" key="1">
    <source>
        <dbReference type="ARBA" id="ARBA00010088"/>
    </source>
</evidence>
<comment type="similarity">
    <text evidence="1">Belongs to the peptidase S33 family.</text>
</comment>
<evidence type="ECO:0000313" key="8">
    <source>
        <dbReference type="EMBL" id="XDQ77195.1"/>
    </source>
</evidence>
<dbReference type="PANTHER" id="PTHR43248:SF29">
    <property type="entry name" value="TRIPEPTIDYL AMINOPEPTIDASE"/>
    <property type="match status" value="1"/>
</dbReference>
<feature type="compositionally biased region" description="Basic and acidic residues" evidence="4">
    <location>
        <begin position="31"/>
        <end position="42"/>
    </location>
</feature>
<dbReference type="EMBL" id="CP163445">
    <property type="protein sequence ID" value="XDQ77195.1"/>
    <property type="molecule type" value="Genomic_DNA"/>
</dbReference>
<evidence type="ECO:0000256" key="4">
    <source>
        <dbReference type="SAM" id="MobiDB-lite"/>
    </source>
</evidence>
<dbReference type="Pfam" id="PF08386">
    <property type="entry name" value="Abhydrolase_4"/>
    <property type="match status" value="1"/>
</dbReference>
<sequence length="521" mass="56426">MNTTASRGRRAALAVAAAVLAGLAAPATAHADSRDQGRDPGDARPVPARYTAQTLNWHPCATQPTLECATMAVPRDWQHPDAGADLSIAVSRHRATDPAKRKGALMIAAGGPGAQNGQTRPAGLAAKAPAVAAAYDIVGFDQRGTGESTRAVCQTPAEFQEFLAGDYRDRSPEAIDRVIANSRKLADSCRKNSGDLLPFLNTGQAAHDIDLFRTLLGERKLSYDGPSYASMLGAYYGALFPHRVDRMVLDSNIGFEGTWERFELGQPMSFQRRFDEDFVPWLAARDATYHWGSTAEQVQAHWERVRAALHDRPIVDGPLTIAPNQLDNGAINVIYEAENFPYLAEALTAVDDWRTATPAAKAVAGKVFGQYLSPEFLAEYFSVTCSDTPWTRDMDTWVERGAELTARYPLVGARTLAFSAVCAAWPTDPAPKVKITGAHLPTTLMLNSVHDPATYYEAALGAHRALRGSRLVTVTGNGDHGQYPTANTCVTDVVEQYLLADRAPEHDLTCPAPQAGWPERT</sequence>